<accession>A0A1V2KZL2</accession>
<protein>
    <recommendedName>
        <fullName evidence="6">Membrane protein PTM1</fullName>
    </recommendedName>
</protein>
<feature type="transmembrane region" description="Helical" evidence="2">
    <location>
        <begin position="249"/>
        <end position="269"/>
    </location>
</feature>
<dbReference type="Proteomes" id="UP000189513">
    <property type="component" value="Unassembled WGS sequence"/>
</dbReference>
<evidence type="ECO:0000256" key="1">
    <source>
        <dbReference type="SAM" id="MobiDB-lite"/>
    </source>
</evidence>
<dbReference type="EMBL" id="MPUK01000015">
    <property type="protein sequence ID" value="ONH64940.1"/>
    <property type="molecule type" value="Genomic_DNA"/>
</dbReference>
<feature type="region of interest" description="Disordered" evidence="1">
    <location>
        <begin position="446"/>
        <end position="465"/>
    </location>
</feature>
<dbReference type="AlphaFoldDB" id="A0A1V2KZL2"/>
<keyword evidence="2" id="KW-1133">Transmembrane helix</keyword>
<evidence type="ECO:0000313" key="4">
    <source>
        <dbReference type="EMBL" id="ONH64940.1"/>
    </source>
</evidence>
<evidence type="ECO:0000256" key="2">
    <source>
        <dbReference type="SAM" id="Phobius"/>
    </source>
</evidence>
<name>A0A1V2KZL2_CYBFA</name>
<keyword evidence="2" id="KW-0472">Membrane</keyword>
<feature type="transmembrane region" description="Helical" evidence="2">
    <location>
        <begin position="316"/>
        <end position="335"/>
    </location>
</feature>
<gene>
    <name evidence="4" type="ORF">BON22_5226</name>
</gene>
<proteinExistence type="predicted"/>
<keyword evidence="2" id="KW-0812">Transmembrane</keyword>
<feature type="chain" id="PRO_5010738620" description="Membrane protein PTM1" evidence="3">
    <location>
        <begin position="21"/>
        <end position="465"/>
    </location>
</feature>
<dbReference type="OMA" id="FANIMMS"/>
<sequence>MRPTNLIALGALAFSRGVFGALKQVCAGFDTPVEGYDNSLIVKVGSKAGSDYTSVLMYRMEDEPHTNIPLVINDDSVLNEEPFTFGICTDERVEKSICEAKDLNKFVLTLDAEVDENAIKNVLLSAGETLKMDAKDSGFLCAIVYQNGDSIKSVDIQENHWWGHLPIIRWESFKVEIFMFALLSLSFVAIRQKFGDVYGTIIEDVAIFNLLAVVFYSALGILDSFLLMLDVRPSIFTNFFIDPYTLVAQLYNIAFFCLCWKVSVGKFGFDNTKPLKEIFDFERKVKRMMIIFSISALIVTLRSLLLKIPIAGTLTVSIAGLVNTFVSIPLIYTIWKNSKATESSMESSIARKYRHSRHIMFWTPLLAVLLTIFSIGVLQLKTAEPSSTVPSQSISAGIIGGMRFQTMQSIPILTIKHLPDLSILVIISALIAIWKDTPAGKVAGWDASETSAEERPVQLDAVEEA</sequence>
<evidence type="ECO:0000256" key="3">
    <source>
        <dbReference type="SAM" id="SignalP"/>
    </source>
</evidence>
<keyword evidence="5" id="KW-1185">Reference proteome</keyword>
<comment type="caution">
    <text evidence="4">The sequence shown here is derived from an EMBL/GenBank/DDBJ whole genome shotgun (WGS) entry which is preliminary data.</text>
</comment>
<feature type="transmembrane region" description="Helical" evidence="2">
    <location>
        <begin position="177"/>
        <end position="194"/>
    </location>
</feature>
<feature type="transmembrane region" description="Helical" evidence="2">
    <location>
        <begin position="417"/>
        <end position="434"/>
    </location>
</feature>
<dbReference type="VEuPathDB" id="FungiDB:BON22_5226"/>
<reference evidence="5" key="1">
    <citation type="journal article" date="2017" name="Genome Announc.">
        <title>Genome sequences of Cyberlindnera fabianii 65, Pichia kudriavzevii 129, and Saccharomyces cerevisiae 131 isolated from fermented masau fruits in Zimbabwe.</title>
        <authorList>
            <person name="van Rijswijck I.M.H."/>
            <person name="Derks M.F.L."/>
            <person name="Abee T."/>
            <person name="de Ridder D."/>
            <person name="Smid E.J."/>
        </authorList>
    </citation>
    <scope>NUCLEOTIDE SEQUENCE [LARGE SCALE GENOMIC DNA]</scope>
    <source>
        <strain evidence="5">65</strain>
    </source>
</reference>
<keyword evidence="3" id="KW-0732">Signal</keyword>
<organism evidence="4 5">
    <name type="scientific">Cyberlindnera fabianii</name>
    <name type="common">Yeast</name>
    <name type="synonym">Hansenula fabianii</name>
    <dbReference type="NCBI Taxonomy" id="36022"/>
    <lineage>
        <taxon>Eukaryota</taxon>
        <taxon>Fungi</taxon>
        <taxon>Dikarya</taxon>
        <taxon>Ascomycota</taxon>
        <taxon>Saccharomycotina</taxon>
        <taxon>Saccharomycetes</taxon>
        <taxon>Phaffomycetales</taxon>
        <taxon>Phaffomycetaceae</taxon>
        <taxon>Cyberlindnera</taxon>
    </lineage>
</organism>
<feature type="transmembrane region" description="Helical" evidence="2">
    <location>
        <begin position="290"/>
        <end position="310"/>
    </location>
</feature>
<feature type="transmembrane region" description="Helical" evidence="2">
    <location>
        <begin position="206"/>
        <end position="229"/>
    </location>
</feature>
<evidence type="ECO:0008006" key="6">
    <source>
        <dbReference type="Google" id="ProtNLM"/>
    </source>
</evidence>
<feature type="transmembrane region" description="Helical" evidence="2">
    <location>
        <begin position="359"/>
        <end position="380"/>
    </location>
</feature>
<feature type="signal peptide" evidence="3">
    <location>
        <begin position="1"/>
        <end position="20"/>
    </location>
</feature>
<evidence type="ECO:0000313" key="5">
    <source>
        <dbReference type="Proteomes" id="UP000189513"/>
    </source>
</evidence>